<dbReference type="InterPro" id="IPR049142">
    <property type="entry name" value="MS_channel_1st"/>
</dbReference>
<feature type="domain" description="Mechanosensitive ion channel transmembrane helices 2/3" evidence="10">
    <location>
        <begin position="78"/>
        <end position="115"/>
    </location>
</feature>
<feature type="domain" description="Mechanosensitive ion channel MscS C-terminal" evidence="9">
    <location>
        <begin position="186"/>
        <end position="273"/>
    </location>
</feature>
<dbReference type="InterPro" id="IPR006685">
    <property type="entry name" value="MscS_channel_2nd"/>
</dbReference>
<comment type="similarity">
    <text evidence="2">Belongs to the MscS (TC 1.A.23) family.</text>
</comment>
<protein>
    <submittedName>
        <fullName evidence="11">Mechanosensitive ion channel family protein</fullName>
    </submittedName>
</protein>
<dbReference type="Proteomes" id="UP000289269">
    <property type="component" value="Unassembled WGS sequence"/>
</dbReference>
<feature type="transmembrane region" description="Helical" evidence="7">
    <location>
        <begin position="68"/>
        <end position="89"/>
    </location>
</feature>
<keyword evidence="12" id="KW-1185">Reference proteome</keyword>
<reference evidence="11" key="1">
    <citation type="submission" date="2019-01" db="EMBL/GenBank/DDBJ databases">
        <title>Genomic signatures and co-occurrence patterns of the ultra-small Saccharimodia (Patescibacteria phylum) suggest a symbiotic lifestyle.</title>
        <authorList>
            <person name="Lemos L."/>
            <person name="Medeiros J."/>
            <person name="Andreote F."/>
            <person name="Fernandes G."/>
            <person name="Varani A."/>
            <person name="Oliveira G."/>
            <person name="Pylro V."/>
        </authorList>
    </citation>
    <scope>NUCLEOTIDE SEQUENCE [LARGE SCALE GENOMIC DNA]</scope>
    <source>
        <strain evidence="11">AMD01</strain>
    </source>
</reference>
<dbReference type="Pfam" id="PF00924">
    <property type="entry name" value="MS_channel_2nd"/>
    <property type="match status" value="1"/>
</dbReference>
<dbReference type="FunFam" id="2.30.30.60:FF:000001">
    <property type="entry name" value="MscS Mechanosensitive ion channel"/>
    <property type="match status" value="1"/>
</dbReference>
<name>A0A4Q0AJI8_9BACT</name>
<proteinExistence type="inferred from homology"/>
<dbReference type="GO" id="GO:0005886">
    <property type="term" value="C:plasma membrane"/>
    <property type="evidence" value="ECO:0007669"/>
    <property type="project" value="UniProtKB-SubCell"/>
</dbReference>
<dbReference type="GO" id="GO:0008381">
    <property type="term" value="F:mechanosensitive monoatomic ion channel activity"/>
    <property type="evidence" value="ECO:0007669"/>
    <property type="project" value="InterPro"/>
</dbReference>
<dbReference type="Gene3D" id="3.30.70.100">
    <property type="match status" value="1"/>
</dbReference>
<dbReference type="SUPFAM" id="SSF82861">
    <property type="entry name" value="Mechanosensitive channel protein MscS (YggB), transmembrane region"/>
    <property type="match status" value="1"/>
</dbReference>
<evidence type="ECO:0000259" key="8">
    <source>
        <dbReference type="Pfam" id="PF00924"/>
    </source>
</evidence>
<dbReference type="Gene3D" id="1.10.287.1260">
    <property type="match status" value="1"/>
</dbReference>
<dbReference type="EMBL" id="SCKW01000006">
    <property type="protein sequence ID" value="RWZ79597.1"/>
    <property type="molecule type" value="Genomic_DNA"/>
</dbReference>
<keyword evidence="5 7" id="KW-1133">Transmembrane helix</keyword>
<evidence type="ECO:0000313" key="12">
    <source>
        <dbReference type="Proteomes" id="UP000289269"/>
    </source>
</evidence>
<dbReference type="SUPFAM" id="SSF82689">
    <property type="entry name" value="Mechanosensitive channel protein MscS (YggB), C-terminal domain"/>
    <property type="match status" value="1"/>
</dbReference>
<evidence type="ECO:0000256" key="6">
    <source>
        <dbReference type="ARBA" id="ARBA00023136"/>
    </source>
</evidence>
<evidence type="ECO:0000259" key="10">
    <source>
        <dbReference type="Pfam" id="PF21088"/>
    </source>
</evidence>
<feature type="transmembrane region" description="Helical" evidence="7">
    <location>
        <begin position="19"/>
        <end position="36"/>
    </location>
</feature>
<dbReference type="InterPro" id="IPR045276">
    <property type="entry name" value="YbiO_bact"/>
</dbReference>
<dbReference type="InterPro" id="IPR011014">
    <property type="entry name" value="MscS_channel_TM-2"/>
</dbReference>
<evidence type="ECO:0000256" key="1">
    <source>
        <dbReference type="ARBA" id="ARBA00004651"/>
    </source>
</evidence>
<dbReference type="InterPro" id="IPR023408">
    <property type="entry name" value="MscS_beta-dom_sf"/>
</dbReference>
<evidence type="ECO:0000313" key="11">
    <source>
        <dbReference type="EMBL" id="RWZ79597.1"/>
    </source>
</evidence>
<feature type="transmembrane region" description="Helical" evidence="7">
    <location>
        <begin position="95"/>
        <end position="114"/>
    </location>
</feature>
<organism evidence="11 12">
    <name type="scientific">Candidatus Chaera renei</name>
    <dbReference type="NCBI Taxonomy" id="2506947"/>
    <lineage>
        <taxon>Bacteria</taxon>
        <taxon>Candidatus Saccharimonadota</taxon>
        <taxon>Candidatus Saccharimonadia</taxon>
        <taxon>Candidatus Saccharimonadales</taxon>
        <taxon>Candidatus Saccharimonadaceae</taxon>
        <taxon>Candidatus Chaera</taxon>
    </lineage>
</organism>
<evidence type="ECO:0000259" key="9">
    <source>
        <dbReference type="Pfam" id="PF21082"/>
    </source>
</evidence>
<comment type="subcellular location">
    <subcellularLocation>
        <location evidence="1">Cell membrane</location>
        <topology evidence="1">Multi-pass membrane protein</topology>
    </subcellularLocation>
</comment>
<evidence type="ECO:0000256" key="2">
    <source>
        <dbReference type="ARBA" id="ARBA00008017"/>
    </source>
</evidence>
<dbReference type="SUPFAM" id="SSF50182">
    <property type="entry name" value="Sm-like ribonucleoproteins"/>
    <property type="match status" value="1"/>
</dbReference>
<evidence type="ECO:0000256" key="7">
    <source>
        <dbReference type="SAM" id="Phobius"/>
    </source>
</evidence>
<accession>A0A4Q0AJI8</accession>
<evidence type="ECO:0000256" key="5">
    <source>
        <dbReference type="ARBA" id="ARBA00022989"/>
    </source>
</evidence>
<dbReference type="InterPro" id="IPR010920">
    <property type="entry name" value="LSM_dom_sf"/>
</dbReference>
<dbReference type="AlphaFoldDB" id="A0A4Q0AJI8"/>
<keyword evidence="4 7" id="KW-0812">Transmembrane</keyword>
<dbReference type="PANTHER" id="PTHR30460:SF0">
    <property type="entry name" value="MODERATE CONDUCTANCE MECHANOSENSITIVE CHANNEL YBIO"/>
    <property type="match status" value="1"/>
</dbReference>
<feature type="domain" description="Mechanosensitive ion channel MscS" evidence="8">
    <location>
        <begin position="117"/>
        <end position="179"/>
    </location>
</feature>
<dbReference type="InterPro" id="IPR011066">
    <property type="entry name" value="MscS_channel_C_sf"/>
</dbReference>
<evidence type="ECO:0000256" key="3">
    <source>
        <dbReference type="ARBA" id="ARBA00022475"/>
    </source>
</evidence>
<keyword evidence="6 7" id="KW-0472">Membrane</keyword>
<dbReference type="InterPro" id="IPR049278">
    <property type="entry name" value="MS_channel_C"/>
</dbReference>
<gene>
    <name evidence="11" type="ORF">EOT04_00930</name>
</gene>
<dbReference type="PANTHER" id="PTHR30460">
    <property type="entry name" value="MODERATE CONDUCTANCE MECHANOSENSITIVE CHANNEL YBIO"/>
    <property type="match status" value="1"/>
</dbReference>
<keyword evidence="3" id="KW-1003">Cell membrane</keyword>
<dbReference type="Gene3D" id="2.30.30.60">
    <property type="match status" value="1"/>
</dbReference>
<dbReference type="Pfam" id="PF21088">
    <property type="entry name" value="MS_channel_1st"/>
    <property type="match status" value="1"/>
</dbReference>
<evidence type="ECO:0000256" key="4">
    <source>
        <dbReference type="ARBA" id="ARBA00022692"/>
    </source>
</evidence>
<comment type="caution">
    <text evidence="11">The sequence shown here is derived from an EMBL/GenBank/DDBJ whole genome shotgun (WGS) entry which is preliminary data.</text>
</comment>
<dbReference type="Pfam" id="PF21082">
    <property type="entry name" value="MS_channel_3rd"/>
    <property type="match status" value="1"/>
</dbReference>
<sequence length="295" mass="32526">MQAAQAIQNFLNGFIRDHGLNFLIIVLVLWLAGRLGKMLIGRFIRRFVHPTHFKLLAPIDVKKRQDTLISMFGALWSVSVWVVAIIMIIQEIGIQTAPLLASAGILSIALGFGAQSIVKDFFSGIFIILENQYRVGDIVDLDGSAGTVEHITIRSTVLRDTDGNVHYVPNGSITRVINKTMGYSLINLTIAVAADTDVDDLARAINRVGRKMTEDKDWGDKILEAPRFLSIGSFSDLAMEVKIVGKTQPSEQWVVTGELRRRLLQAFHRQGIVLAQLLPGALLQPPAGNRAKPKP</sequence>